<name>A0A5C7DVZ3_9BACT</name>
<dbReference type="InterPro" id="IPR029062">
    <property type="entry name" value="Class_I_gatase-like"/>
</dbReference>
<reference evidence="2 3" key="1">
    <citation type="submission" date="2019-07" db="EMBL/GenBank/DDBJ databases">
        <title>Rapid identification of Enteric Bacteria from Whole Genome Sequences (WGS) using Average Nucleotide Identity (ANI).</title>
        <authorList>
            <person name="Lane C."/>
        </authorList>
    </citation>
    <scope>NUCLEOTIDE SEQUENCE [LARGE SCALE GENOMIC DNA]</scope>
    <source>
        <strain evidence="2 3">2016D-0084</strain>
    </source>
</reference>
<dbReference type="InterPro" id="IPR017926">
    <property type="entry name" value="GATASE"/>
</dbReference>
<dbReference type="RefSeq" id="WP_147555373.1">
    <property type="nucleotide sequence ID" value="NZ_VOWJ01000021.1"/>
</dbReference>
<dbReference type="GO" id="GO:0005829">
    <property type="term" value="C:cytosol"/>
    <property type="evidence" value="ECO:0007669"/>
    <property type="project" value="TreeGrafter"/>
</dbReference>
<proteinExistence type="predicted"/>
<evidence type="ECO:0000259" key="1">
    <source>
        <dbReference type="Pfam" id="PF00117"/>
    </source>
</evidence>
<keyword evidence="2" id="KW-0378">Hydrolase</keyword>
<dbReference type="NCBIfam" id="NF045546">
    <property type="entry name" value="GCDPHdlase"/>
    <property type="match status" value="1"/>
</dbReference>
<gene>
    <name evidence="2" type="ORF">FPD38_03330</name>
</gene>
<sequence>MKFIAISQRIIKNNTYFELRECLALEWGEFFNKNLQNFLPLPLSYEIDFKKYARSISAVILSGGNDLYEFDKNDISKKRDEYESNIIAYCIKNDLPLLGICRGAQMIASYFKSHFIKCENHIQNHDIYIKNKKINVNSFHNFAIDKLSDEFEILARANDNTIEAFKHKNLNIYGIMWHMERQNGLNEENIFKDWLGKIK</sequence>
<dbReference type="Gene3D" id="3.40.50.880">
    <property type="match status" value="1"/>
</dbReference>
<organism evidence="2 3">
    <name type="scientific">Campylobacter volucris</name>
    <dbReference type="NCBI Taxonomy" id="1031542"/>
    <lineage>
        <taxon>Bacteria</taxon>
        <taxon>Pseudomonadati</taxon>
        <taxon>Campylobacterota</taxon>
        <taxon>Epsilonproteobacteria</taxon>
        <taxon>Campylobacterales</taxon>
        <taxon>Campylobacteraceae</taxon>
        <taxon>Campylobacter</taxon>
    </lineage>
</organism>
<evidence type="ECO:0000313" key="2">
    <source>
        <dbReference type="EMBL" id="TXE88344.1"/>
    </source>
</evidence>
<dbReference type="SUPFAM" id="SSF52317">
    <property type="entry name" value="Class I glutamine amidotransferase-like"/>
    <property type="match status" value="1"/>
</dbReference>
<dbReference type="PROSITE" id="PS51273">
    <property type="entry name" value="GATASE_TYPE_1"/>
    <property type="match status" value="1"/>
</dbReference>
<dbReference type="GO" id="GO:0016811">
    <property type="term" value="F:hydrolase activity, acting on carbon-nitrogen (but not peptide) bonds, in linear amides"/>
    <property type="evidence" value="ECO:0007669"/>
    <property type="project" value="InterPro"/>
</dbReference>
<dbReference type="EMBL" id="VOWJ01000021">
    <property type="protein sequence ID" value="TXE88344.1"/>
    <property type="molecule type" value="Genomic_DNA"/>
</dbReference>
<dbReference type="Pfam" id="PF00117">
    <property type="entry name" value="GATase"/>
    <property type="match status" value="1"/>
</dbReference>
<protein>
    <submittedName>
        <fullName evidence="2">Gamma-glutamyl-gamma-aminobutyrate hydrolase family protein</fullName>
    </submittedName>
</protein>
<dbReference type="InterPro" id="IPR044668">
    <property type="entry name" value="PuuD-like"/>
</dbReference>
<dbReference type="AlphaFoldDB" id="A0A5C7DVZ3"/>
<dbReference type="Proteomes" id="UP000321629">
    <property type="component" value="Unassembled WGS sequence"/>
</dbReference>
<comment type="caution">
    <text evidence="2">The sequence shown here is derived from an EMBL/GenBank/DDBJ whole genome shotgun (WGS) entry which is preliminary data.</text>
</comment>
<dbReference type="PANTHER" id="PTHR43235:SF1">
    <property type="entry name" value="GLUTAMINE AMIDOTRANSFERASE PB2B2.05-RELATED"/>
    <property type="match status" value="1"/>
</dbReference>
<evidence type="ECO:0000313" key="3">
    <source>
        <dbReference type="Proteomes" id="UP000321629"/>
    </source>
</evidence>
<accession>A0A5C7DVZ3</accession>
<dbReference type="InterPro" id="IPR054647">
    <property type="entry name" value="GCDPHdlase"/>
</dbReference>
<feature type="domain" description="Glutamine amidotransferase" evidence="1">
    <location>
        <begin position="53"/>
        <end position="195"/>
    </location>
</feature>
<dbReference type="PANTHER" id="PTHR43235">
    <property type="entry name" value="GLUTAMINE AMIDOTRANSFERASE PB2B2.05-RELATED"/>
    <property type="match status" value="1"/>
</dbReference>